<organism evidence="7 8">
    <name type="scientific">Candidatus Paraprevotella stercoravium</name>
    <dbReference type="NCBI Taxonomy" id="2838725"/>
    <lineage>
        <taxon>Bacteria</taxon>
        <taxon>Pseudomonadati</taxon>
        <taxon>Bacteroidota</taxon>
        <taxon>Bacteroidia</taxon>
        <taxon>Bacteroidales</taxon>
        <taxon>Prevotellaceae</taxon>
        <taxon>Paraprevotella</taxon>
    </lineage>
</organism>
<feature type="transmembrane region" description="Helical" evidence="6">
    <location>
        <begin position="223"/>
        <end position="246"/>
    </location>
</feature>
<feature type="transmembrane region" description="Helical" evidence="6">
    <location>
        <begin position="397"/>
        <end position="415"/>
    </location>
</feature>
<keyword evidence="4 6" id="KW-1133">Transmembrane helix</keyword>
<dbReference type="CDD" id="cd10336">
    <property type="entry name" value="SLC6sbd_Tyt1-Like"/>
    <property type="match status" value="1"/>
</dbReference>
<feature type="transmembrane region" description="Helical" evidence="6">
    <location>
        <begin position="354"/>
        <end position="377"/>
    </location>
</feature>
<feature type="transmembrane region" description="Helical" evidence="6">
    <location>
        <begin position="12"/>
        <end position="30"/>
    </location>
</feature>
<dbReference type="EMBL" id="JAHLFU010000201">
    <property type="protein sequence ID" value="MBU3854066.1"/>
    <property type="molecule type" value="Genomic_DNA"/>
</dbReference>
<dbReference type="PRINTS" id="PR00176">
    <property type="entry name" value="NANEUSMPORT"/>
</dbReference>
<evidence type="ECO:0000256" key="3">
    <source>
        <dbReference type="ARBA" id="ARBA00022692"/>
    </source>
</evidence>
<accession>A0A9E2L6U9</accession>
<dbReference type="PROSITE" id="PS50267">
    <property type="entry name" value="NA_NEUROTRAN_SYMP_3"/>
    <property type="match status" value="1"/>
</dbReference>
<feature type="transmembrane region" description="Helical" evidence="6">
    <location>
        <begin position="311"/>
        <end position="333"/>
    </location>
</feature>
<reference evidence="7" key="1">
    <citation type="journal article" date="2021" name="PeerJ">
        <title>Extensive microbial diversity within the chicken gut microbiome revealed by metagenomics and culture.</title>
        <authorList>
            <person name="Gilroy R."/>
            <person name="Ravi A."/>
            <person name="Getino M."/>
            <person name="Pursley I."/>
            <person name="Horton D.L."/>
            <person name="Alikhan N.F."/>
            <person name="Baker D."/>
            <person name="Gharbi K."/>
            <person name="Hall N."/>
            <person name="Watson M."/>
            <person name="Adriaenssens E.M."/>
            <person name="Foster-Nyarko E."/>
            <person name="Jarju S."/>
            <person name="Secka A."/>
            <person name="Antonio M."/>
            <person name="Oren A."/>
            <person name="Chaudhuri R.R."/>
            <person name="La Ragione R."/>
            <person name="Hildebrand F."/>
            <person name="Pallen M.J."/>
        </authorList>
    </citation>
    <scope>NUCLEOTIDE SEQUENCE</scope>
    <source>
        <strain evidence="7">G3-2149</strain>
    </source>
</reference>
<reference evidence="7" key="2">
    <citation type="submission" date="2021-04" db="EMBL/GenBank/DDBJ databases">
        <authorList>
            <person name="Gilroy R."/>
        </authorList>
    </citation>
    <scope>NUCLEOTIDE SEQUENCE</scope>
    <source>
        <strain evidence="7">G3-2149</strain>
    </source>
</reference>
<evidence type="ECO:0000256" key="5">
    <source>
        <dbReference type="ARBA" id="ARBA00023136"/>
    </source>
</evidence>
<evidence type="ECO:0000256" key="1">
    <source>
        <dbReference type="ARBA" id="ARBA00004141"/>
    </source>
</evidence>
<keyword evidence="3 6" id="KW-0812">Transmembrane</keyword>
<proteinExistence type="predicted"/>
<gene>
    <name evidence="7" type="ORF">H9789_09705</name>
</gene>
<feature type="transmembrane region" description="Helical" evidence="6">
    <location>
        <begin position="152"/>
        <end position="170"/>
    </location>
</feature>
<keyword evidence="5 6" id="KW-0472">Membrane</keyword>
<dbReference type="InterPro" id="IPR047218">
    <property type="entry name" value="YocR/YhdH-like"/>
</dbReference>
<dbReference type="PANTHER" id="PTHR42948:SF1">
    <property type="entry name" value="TRANSPORTER"/>
    <property type="match status" value="1"/>
</dbReference>
<comment type="subcellular location">
    <subcellularLocation>
        <location evidence="1">Membrane</location>
        <topology evidence="1">Multi-pass membrane protein</topology>
    </subcellularLocation>
</comment>
<protein>
    <submittedName>
        <fullName evidence="7">Sodium-dependent transporter</fullName>
    </submittedName>
</protein>
<dbReference type="Proteomes" id="UP000823865">
    <property type="component" value="Unassembled WGS sequence"/>
</dbReference>
<dbReference type="GO" id="GO:0016020">
    <property type="term" value="C:membrane"/>
    <property type="evidence" value="ECO:0007669"/>
    <property type="project" value="UniProtKB-SubCell"/>
</dbReference>
<dbReference type="AlphaFoldDB" id="A0A9E2L6U9"/>
<dbReference type="InterPro" id="IPR037272">
    <property type="entry name" value="SNS_sf"/>
</dbReference>
<dbReference type="PANTHER" id="PTHR42948">
    <property type="entry name" value="TRANSPORTER"/>
    <property type="match status" value="1"/>
</dbReference>
<dbReference type="Pfam" id="PF00209">
    <property type="entry name" value="SNF"/>
    <property type="match status" value="2"/>
</dbReference>
<keyword evidence="2" id="KW-0813">Transport</keyword>
<name>A0A9E2L6U9_9BACT</name>
<feature type="transmembrane region" description="Helical" evidence="6">
    <location>
        <begin position="436"/>
        <end position="454"/>
    </location>
</feature>
<evidence type="ECO:0000256" key="2">
    <source>
        <dbReference type="ARBA" id="ARBA00022448"/>
    </source>
</evidence>
<feature type="transmembrane region" description="Helical" evidence="6">
    <location>
        <begin position="42"/>
        <end position="61"/>
    </location>
</feature>
<dbReference type="SUPFAM" id="SSF161070">
    <property type="entry name" value="SNF-like"/>
    <property type="match status" value="1"/>
</dbReference>
<evidence type="ECO:0000313" key="8">
    <source>
        <dbReference type="Proteomes" id="UP000823865"/>
    </source>
</evidence>
<feature type="transmembrane region" description="Helical" evidence="6">
    <location>
        <begin position="258"/>
        <end position="280"/>
    </location>
</feature>
<evidence type="ECO:0000256" key="4">
    <source>
        <dbReference type="ARBA" id="ARBA00022989"/>
    </source>
</evidence>
<comment type="caution">
    <text evidence="7">The sequence shown here is derived from an EMBL/GenBank/DDBJ whole genome shotgun (WGS) entry which is preliminary data.</text>
</comment>
<dbReference type="InterPro" id="IPR000175">
    <property type="entry name" value="Na/ntran_symport"/>
</dbReference>
<dbReference type="NCBIfam" id="NF037979">
    <property type="entry name" value="Na_transp"/>
    <property type="match status" value="1"/>
</dbReference>
<sequence>METKPRGKFASKLGIILASAGSAVGLGNIWRFPTETGENGGAAFLLIYICCILLLGLPVMLSEFMIRRHAHANAATAFEKLAPGKKQWHWIGRLGVVTGTMILSFYNVVAGWTANYSVCALGNGFNRMSESGDPKVFTDYFNSFVTGTYEPVAYLIGFMLLTHIIVVLGVEKGIERFSKLMMPLLFILLLVLAGCALTMEGAAEGLRFLFQPDFSKIDPGVVLSAMGQAFFSLSLGIGCLCTYASYFKEDVNLGKTAFSVAGIDTMVAVIAGIIIFPAVFSVPGMEPTEGPKLVFVALPHIFKDVFGGLPLLSYLVPFLFYFLLVLASLTSTISMHEVITAYISEVHHLSRKAAATLVTTICIVLSTLCSLSLGAGSEWTIGGMMLFDFFDYATAKWMLPVGGFFIAIFAGWFLNRQILWDELTNKGSIRFYGFKAFLFLLRFVAPLGILLIFLNELGWLAF</sequence>
<evidence type="ECO:0000256" key="6">
    <source>
        <dbReference type="SAM" id="Phobius"/>
    </source>
</evidence>
<feature type="transmembrane region" description="Helical" evidence="6">
    <location>
        <begin position="182"/>
        <end position="203"/>
    </location>
</feature>
<evidence type="ECO:0000313" key="7">
    <source>
        <dbReference type="EMBL" id="MBU3854066.1"/>
    </source>
</evidence>
<feature type="transmembrane region" description="Helical" evidence="6">
    <location>
        <begin position="90"/>
        <end position="109"/>
    </location>
</feature>